<dbReference type="InterPro" id="IPR006683">
    <property type="entry name" value="Thioestr_dom"/>
</dbReference>
<dbReference type="InterPro" id="IPR052061">
    <property type="entry name" value="PTE-AB_protein"/>
</dbReference>
<proteinExistence type="predicted"/>
<name>A0ABP0CAP8_9PEZI</name>
<gene>
    <name evidence="2" type="ORF">SEUCBS140593_007061</name>
</gene>
<keyword evidence="3" id="KW-1185">Reference proteome</keyword>
<dbReference type="Proteomes" id="UP001642482">
    <property type="component" value="Unassembled WGS sequence"/>
</dbReference>
<dbReference type="EMBL" id="CAWUHD010000082">
    <property type="protein sequence ID" value="CAK7228888.1"/>
    <property type="molecule type" value="Genomic_DNA"/>
</dbReference>
<dbReference type="Pfam" id="PF03061">
    <property type="entry name" value="4HBT"/>
    <property type="match status" value="1"/>
</dbReference>
<dbReference type="SUPFAM" id="SSF54637">
    <property type="entry name" value="Thioesterase/thiol ester dehydrase-isomerase"/>
    <property type="match status" value="1"/>
</dbReference>
<dbReference type="CDD" id="cd03443">
    <property type="entry name" value="PaaI_thioesterase"/>
    <property type="match status" value="1"/>
</dbReference>
<reference evidence="2 3" key="1">
    <citation type="submission" date="2024-01" db="EMBL/GenBank/DDBJ databases">
        <authorList>
            <person name="Allen C."/>
            <person name="Tagirdzhanova G."/>
        </authorList>
    </citation>
    <scope>NUCLEOTIDE SEQUENCE [LARGE SCALE GENOMIC DNA]</scope>
</reference>
<dbReference type="Gene3D" id="3.10.129.10">
    <property type="entry name" value="Hotdog Thioesterase"/>
    <property type="match status" value="1"/>
</dbReference>
<protein>
    <recommendedName>
        <fullName evidence="1">Thioesterase domain-containing protein</fullName>
    </recommendedName>
</protein>
<evidence type="ECO:0000313" key="2">
    <source>
        <dbReference type="EMBL" id="CAK7228888.1"/>
    </source>
</evidence>
<evidence type="ECO:0000313" key="3">
    <source>
        <dbReference type="Proteomes" id="UP001642482"/>
    </source>
</evidence>
<organism evidence="2 3">
    <name type="scientific">Sporothrix eucalyptigena</name>
    <dbReference type="NCBI Taxonomy" id="1812306"/>
    <lineage>
        <taxon>Eukaryota</taxon>
        <taxon>Fungi</taxon>
        <taxon>Dikarya</taxon>
        <taxon>Ascomycota</taxon>
        <taxon>Pezizomycotina</taxon>
        <taxon>Sordariomycetes</taxon>
        <taxon>Sordariomycetidae</taxon>
        <taxon>Ophiostomatales</taxon>
        <taxon>Ophiostomataceae</taxon>
        <taxon>Sporothrix</taxon>
    </lineage>
</organism>
<comment type="caution">
    <text evidence="2">The sequence shown here is derived from an EMBL/GenBank/DDBJ whole genome shotgun (WGS) entry which is preliminary data.</text>
</comment>
<sequence length="248" mass="26955">MKQSLSAEEVANHFRQQTWCAQIIDAPGTIYGISSSRAERSEDSDRIQSQDQLIGTALNNENGVPNILVVFQDPDSPNTPPPAQRGEGLRFPIDSVSLLVDLRDNVRGFNGYVHGGFLGTIMDEVMGTLIFANYEYQSRKEAEADAEAERRGVESTGWAIPSGIVDMKVGGLTMTASMKVNFRRPVSTPSTILTTAKLNRLEGRKIFIDVDVRDETGAVCTTCDGMWVSQMPLATPPNAEAGTASSKL</sequence>
<evidence type="ECO:0000259" key="1">
    <source>
        <dbReference type="Pfam" id="PF03061"/>
    </source>
</evidence>
<dbReference type="InterPro" id="IPR029069">
    <property type="entry name" value="HotDog_dom_sf"/>
</dbReference>
<dbReference type="PANTHER" id="PTHR47260">
    <property type="entry name" value="UPF0644 PROTEIN PB2B4.06"/>
    <property type="match status" value="1"/>
</dbReference>
<dbReference type="PANTHER" id="PTHR47260:SF6">
    <property type="entry name" value="THIOESTERASE DOMAIN-CONTAINING PROTEIN"/>
    <property type="match status" value="1"/>
</dbReference>
<feature type="domain" description="Thioesterase" evidence="1">
    <location>
        <begin position="170"/>
        <end position="220"/>
    </location>
</feature>
<accession>A0ABP0CAP8</accession>